<dbReference type="Pfam" id="PF00717">
    <property type="entry name" value="Peptidase_S24"/>
    <property type="match status" value="1"/>
</dbReference>
<dbReference type="PANTHER" id="PTHR40661:SF1">
    <property type="entry name" value="HTH CRO_C1-TYPE DOMAIN-CONTAINING PROTEIN"/>
    <property type="match status" value="1"/>
</dbReference>
<dbReference type="Proteomes" id="UP001163821">
    <property type="component" value="Unassembled WGS sequence"/>
</dbReference>
<keyword evidence="1" id="KW-0805">Transcription regulation</keyword>
<dbReference type="InterPro" id="IPR010982">
    <property type="entry name" value="Lambda_DNA-bd_dom_sf"/>
</dbReference>
<proteinExistence type="predicted"/>
<keyword evidence="3" id="KW-0804">Transcription</keyword>
<dbReference type="InterPro" id="IPR001387">
    <property type="entry name" value="Cro/C1-type_HTH"/>
</dbReference>
<dbReference type="InterPro" id="IPR036286">
    <property type="entry name" value="LexA/Signal_pep-like_sf"/>
</dbReference>
<dbReference type="InterPro" id="IPR015927">
    <property type="entry name" value="Peptidase_S24_S26A/B/C"/>
</dbReference>
<keyword evidence="6" id="KW-1185">Reference proteome</keyword>
<dbReference type="EMBL" id="JAPAAF010000028">
    <property type="protein sequence ID" value="MCW0484106.1"/>
    <property type="molecule type" value="Genomic_DNA"/>
</dbReference>
<dbReference type="CDD" id="cd00093">
    <property type="entry name" value="HTH_XRE"/>
    <property type="match status" value="1"/>
</dbReference>
<dbReference type="GO" id="GO:0003677">
    <property type="term" value="F:DNA binding"/>
    <property type="evidence" value="ECO:0007669"/>
    <property type="project" value="UniProtKB-KW"/>
</dbReference>
<evidence type="ECO:0000313" key="5">
    <source>
        <dbReference type="EMBL" id="MCW0484106.1"/>
    </source>
</evidence>
<gene>
    <name evidence="5" type="ORF">N2K84_15295</name>
</gene>
<dbReference type="PANTHER" id="PTHR40661">
    <property type="match status" value="1"/>
</dbReference>
<reference evidence="5" key="1">
    <citation type="submission" date="2022-10" db="EMBL/GenBank/DDBJ databases">
        <title>Gaoshiqiia sediminis gen. nov., sp. nov., isolated from coastal sediment.</title>
        <authorList>
            <person name="Yu W.X."/>
            <person name="Mu D.S."/>
            <person name="Du J.Z."/>
            <person name="Liang Y.Q."/>
        </authorList>
    </citation>
    <scope>NUCLEOTIDE SEQUENCE</scope>
    <source>
        <strain evidence="5">A06</strain>
    </source>
</reference>
<dbReference type="PROSITE" id="PS50943">
    <property type="entry name" value="HTH_CROC1"/>
    <property type="match status" value="1"/>
</dbReference>
<accession>A0AA41Y9J2</accession>
<dbReference type="SUPFAM" id="SSF51306">
    <property type="entry name" value="LexA/Signal peptidase"/>
    <property type="match status" value="1"/>
</dbReference>
<evidence type="ECO:0000256" key="2">
    <source>
        <dbReference type="ARBA" id="ARBA00023125"/>
    </source>
</evidence>
<evidence type="ECO:0000313" key="6">
    <source>
        <dbReference type="Proteomes" id="UP001163821"/>
    </source>
</evidence>
<dbReference type="SUPFAM" id="SSF47413">
    <property type="entry name" value="lambda repressor-like DNA-binding domains"/>
    <property type="match status" value="1"/>
</dbReference>
<dbReference type="RefSeq" id="WP_282592698.1">
    <property type="nucleotide sequence ID" value="NZ_JAPAAF010000028.1"/>
</dbReference>
<evidence type="ECO:0000256" key="3">
    <source>
        <dbReference type="ARBA" id="ARBA00023163"/>
    </source>
</evidence>
<organism evidence="5 6">
    <name type="scientific">Gaoshiqia sediminis</name>
    <dbReference type="NCBI Taxonomy" id="2986998"/>
    <lineage>
        <taxon>Bacteria</taxon>
        <taxon>Pseudomonadati</taxon>
        <taxon>Bacteroidota</taxon>
        <taxon>Bacteroidia</taxon>
        <taxon>Marinilabiliales</taxon>
        <taxon>Prolixibacteraceae</taxon>
        <taxon>Gaoshiqia</taxon>
    </lineage>
</organism>
<dbReference type="AlphaFoldDB" id="A0AA41Y9J2"/>
<protein>
    <submittedName>
        <fullName evidence="5">XRE family transcriptional regulator</fullName>
    </submittedName>
</protein>
<dbReference type="SMART" id="SM00530">
    <property type="entry name" value="HTH_XRE"/>
    <property type="match status" value="1"/>
</dbReference>
<sequence>MSDIGLNIKTLRGLKNVSQAALAEAIGVKPGTISNYEKGVSEPDLDKALLISKYFGVHIDSMIERTELERLKAELEDSPLMLGVPETELSKIGVPYFDIDVTASIKESFQDVAEVPEFYVDFKPFNDCTAYLPIWGDSMYPTYASGEIIAVKRLENPDVILWGEAYLIITNAEANNMKTIKLLFPHEEPDKLILRASNPNFKGDTVIPKKSVLNLYSIKGKITRKQL</sequence>
<dbReference type="Gene3D" id="2.10.109.10">
    <property type="entry name" value="Umud Fragment, subunit A"/>
    <property type="match status" value="1"/>
</dbReference>
<dbReference type="Gene3D" id="1.10.260.40">
    <property type="entry name" value="lambda repressor-like DNA-binding domains"/>
    <property type="match status" value="1"/>
</dbReference>
<evidence type="ECO:0000259" key="4">
    <source>
        <dbReference type="PROSITE" id="PS50943"/>
    </source>
</evidence>
<name>A0AA41Y9J2_9BACT</name>
<evidence type="ECO:0000256" key="1">
    <source>
        <dbReference type="ARBA" id="ARBA00023015"/>
    </source>
</evidence>
<keyword evidence="2" id="KW-0238">DNA-binding</keyword>
<dbReference type="InterPro" id="IPR039418">
    <property type="entry name" value="LexA-like"/>
</dbReference>
<comment type="caution">
    <text evidence="5">The sequence shown here is derived from an EMBL/GenBank/DDBJ whole genome shotgun (WGS) entry which is preliminary data.</text>
</comment>
<dbReference type="CDD" id="cd06529">
    <property type="entry name" value="S24_LexA-like"/>
    <property type="match status" value="1"/>
</dbReference>
<feature type="domain" description="HTH cro/C1-type" evidence="4">
    <location>
        <begin position="8"/>
        <end position="62"/>
    </location>
</feature>
<dbReference type="Pfam" id="PF01381">
    <property type="entry name" value="HTH_3"/>
    <property type="match status" value="1"/>
</dbReference>